<organism evidence="2 4">
    <name type="scientific">Treponema phagedenis</name>
    <dbReference type="NCBI Taxonomy" id="162"/>
    <lineage>
        <taxon>Bacteria</taxon>
        <taxon>Pseudomonadati</taxon>
        <taxon>Spirochaetota</taxon>
        <taxon>Spirochaetia</taxon>
        <taxon>Spirochaetales</taxon>
        <taxon>Treponemataceae</taxon>
        <taxon>Treponema</taxon>
    </lineage>
</organism>
<reference evidence="4" key="2">
    <citation type="submission" date="2015-01" db="EMBL/GenBank/DDBJ databases">
        <authorList>
            <person name="Manzoor Shahid"/>
            <person name="Zubair Saima"/>
        </authorList>
    </citation>
    <scope>NUCLEOTIDE SEQUENCE [LARGE SCALE GENOMIC DNA]</scope>
    <source>
        <strain evidence="4">V1</strain>
    </source>
</reference>
<keyword evidence="1" id="KW-0812">Transmembrane</keyword>
<name>A0A0B7H1M0_TREPH</name>
<sequence>MRKRGIVKAIEKKSKDGFQKLKIELIQDTCACSIKSTDTFNAASRPSCAGCNYEHAETGLFVINGNEVIALNKKGKSLSIGDAVTVITTKMQTLIQILISIIVPLFLAALGYGLIFRYTDNQGTAILGILVGLICGTLLAFLIKHVLGDRVFPEVIGN</sequence>
<gene>
    <name evidence="3" type="ORF">FUT82_06865</name>
    <name evidence="2" type="ORF">TPHV1_60113</name>
</gene>
<evidence type="ECO:0000313" key="2">
    <source>
        <dbReference type="EMBL" id="CEM63125.1"/>
    </source>
</evidence>
<keyword evidence="4" id="KW-1185">Reference proteome</keyword>
<dbReference type="Pfam" id="PF04246">
    <property type="entry name" value="RseC_MucC"/>
    <property type="match status" value="1"/>
</dbReference>
<keyword evidence="1" id="KW-0472">Membrane</keyword>
<accession>A0A0B7H1M0</accession>
<dbReference type="GeneID" id="57753672"/>
<feature type="transmembrane region" description="Helical" evidence="1">
    <location>
        <begin position="124"/>
        <end position="143"/>
    </location>
</feature>
<dbReference type="Proteomes" id="UP000323594">
    <property type="component" value="Chromosome"/>
</dbReference>
<reference evidence="3 5" key="3">
    <citation type="submission" date="2019-08" db="EMBL/GenBank/DDBJ databases">
        <authorList>
            <person name="Kuhnert P."/>
        </authorList>
    </citation>
    <scope>NUCLEOTIDE SEQUENCE [LARGE SCALE GENOMIC DNA]</scope>
    <source>
        <strain evidence="3 5">B36.5</strain>
    </source>
</reference>
<dbReference type="EMBL" id="CP042817">
    <property type="protein sequence ID" value="QEJ97742.1"/>
    <property type="molecule type" value="Genomic_DNA"/>
</dbReference>
<dbReference type="AlphaFoldDB" id="A0A0B7H1M0"/>
<reference evidence="2" key="1">
    <citation type="submission" date="2015-01" db="EMBL/GenBank/DDBJ databases">
        <authorList>
            <person name="Xiang T."/>
            <person name="Song Y."/>
            <person name="Huang L."/>
            <person name="Wang B."/>
            <person name="Wu P."/>
        </authorList>
    </citation>
    <scope>NUCLEOTIDE SEQUENCE [LARGE SCALE GENOMIC DNA]</scope>
    <source>
        <strain evidence="2">V1</strain>
    </source>
</reference>
<keyword evidence="1" id="KW-1133">Transmembrane helix</keyword>
<protein>
    <submittedName>
        <fullName evidence="3">SoxR reducing system RseC family protein</fullName>
    </submittedName>
</protein>
<dbReference type="EMBL" id="CDNC01000048">
    <property type="protein sequence ID" value="CEM63125.1"/>
    <property type="molecule type" value="Genomic_DNA"/>
</dbReference>
<evidence type="ECO:0000313" key="3">
    <source>
        <dbReference type="EMBL" id="QEJ97742.1"/>
    </source>
</evidence>
<evidence type="ECO:0000256" key="1">
    <source>
        <dbReference type="SAM" id="Phobius"/>
    </source>
</evidence>
<proteinExistence type="predicted"/>
<dbReference type="Proteomes" id="UP000042527">
    <property type="component" value="Unassembled WGS sequence"/>
</dbReference>
<dbReference type="RefSeq" id="WP_002697958.1">
    <property type="nucleotide sequence ID" value="NZ_CDNC01000048.1"/>
</dbReference>
<evidence type="ECO:0000313" key="5">
    <source>
        <dbReference type="Proteomes" id="UP000323594"/>
    </source>
</evidence>
<evidence type="ECO:0000313" key="4">
    <source>
        <dbReference type="Proteomes" id="UP000042527"/>
    </source>
</evidence>
<feature type="transmembrane region" description="Helical" evidence="1">
    <location>
        <begin position="97"/>
        <end position="118"/>
    </location>
</feature>